<accession>A0A922IKS9</accession>
<reference evidence="1" key="1">
    <citation type="journal article" date="2012" name="Nat. Genet.">
        <title>Whole-genome sequence of Schistosoma haematobium.</title>
        <authorList>
            <person name="Young N.D."/>
            <person name="Jex A.R."/>
            <person name="Li B."/>
            <person name="Liu S."/>
            <person name="Yang L."/>
            <person name="Xiong Z."/>
            <person name="Li Y."/>
            <person name="Cantacessi C."/>
            <person name="Hall R.S."/>
            <person name="Xu X."/>
            <person name="Chen F."/>
            <person name="Wu X."/>
            <person name="Zerlotini A."/>
            <person name="Oliveira G."/>
            <person name="Hofmann A."/>
            <person name="Zhang G."/>
            <person name="Fang X."/>
            <person name="Kang Y."/>
            <person name="Campbell B.E."/>
            <person name="Loukas A."/>
            <person name="Ranganathan S."/>
            <person name="Rollinson D."/>
            <person name="Rinaldi G."/>
            <person name="Brindley P.J."/>
            <person name="Yang H."/>
            <person name="Wang J."/>
            <person name="Wang J."/>
            <person name="Gasser R.B."/>
        </authorList>
    </citation>
    <scope>NUCLEOTIDE SEQUENCE</scope>
</reference>
<dbReference type="CTD" id="24591866"/>
<evidence type="ECO:0000313" key="1">
    <source>
        <dbReference type="EMBL" id="KAH9580997.1"/>
    </source>
</evidence>
<dbReference type="RefSeq" id="XP_051065211.1">
    <property type="nucleotide sequence ID" value="XM_051216624.1"/>
</dbReference>
<dbReference type="AlphaFoldDB" id="A0A922IKS9"/>
<name>A0A922IKS9_SCHHA</name>
<keyword evidence="2" id="KW-1185">Reference proteome</keyword>
<gene>
    <name evidence="1" type="ORF">MS3_00008266</name>
</gene>
<sequence length="290" mass="33636">MNKSHFVLLFVPKTWSTNSGTVGLHINEELIGLHGSRDKFLLNTILIFVLRKGYTAVTKEVIQLYSHLSYEPPPFCVWCCAAMLFPKTPDGNFVENTSNNLSLSSDWQNQLEILITVGDDLFSRLDDSSRYKPHLHKYLNEARRVIMHLYLESFSSTSDYTPCFTKLNQYFPASDPTDKIQDFRLRFLKLLASGCKINRYLNEKWFIAKSDILKELQYLAFDIVEQLPEVLLDKVGSNEWVYNDVILLRFNTLLALIIRQQFFGKSTCTEEDIFEIMHTYNSQSCPSQLI</sequence>
<protein>
    <submittedName>
        <fullName evidence="1">Uncharacterized protein</fullName>
    </submittedName>
</protein>
<proteinExistence type="predicted"/>
<dbReference type="EMBL" id="AMPZ03000006">
    <property type="protein sequence ID" value="KAH9580997.1"/>
    <property type="molecule type" value="Genomic_DNA"/>
</dbReference>
<comment type="caution">
    <text evidence="1">The sequence shown here is derived from an EMBL/GenBank/DDBJ whole genome shotgun (WGS) entry which is preliminary data.</text>
</comment>
<reference evidence="1" key="4">
    <citation type="journal article" date="2022" name="PLoS Pathog.">
        <title>Chromosome-level genome of Schistosoma haematobium underpins genome-wide explorations of molecular variation.</title>
        <authorList>
            <person name="Stroehlein A.J."/>
            <person name="Korhonen P.K."/>
            <person name="Lee V.V."/>
            <person name="Ralph S.A."/>
            <person name="Mentink-Kane M."/>
            <person name="You H."/>
            <person name="McManus D.P."/>
            <person name="Tchuente L.T."/>
            <person name="Stothard J.R."/>
            <person name="Kaur P."/>
            <person name="Dudchenko O."/>
            <person name="Aiden E.L."/>
            <person name="Yang B."/>
            <person name="Yang H."/>
            <person name="Emery A.M."/>
            <person name="Webster B.L."/>
            <person name="Brindley P.J."/>
            <person name="Rollinson D."/>
            <person name="Chang B.C.H."/>
            <person name="Gasser R.B."/>
            <person name="Young N.D."/>
        </authorList>
    </citation>
    <scope>NUCLEOTIDE SEQUENCE</scope>
</reference>
<reference evidence="1" key="3">
    <citation type="submission" date="2021-06" db="EMBL/GenBank/DDBJ databases">
        <title>Chromosome-level genome assembly for S. haematobium.</title>
        <authorList>
            <person name="Stroehlein A.J."/>
        </authorList>
    </citation>
    <scope>NUCLEOTIDE SEQUENCE</scope>
</reference>
<dbReference type="Proteomes" id="UP000471633">
    <property type="component" value="Unassembled WGS sequence"/>
</dbReference>
<organism evidence="1 2">
    <name type="scientific">Schistosoma haematobium</name>
    <name type="common">Blood fluke</name>
    <dbReference type="NCBI Taxonomy" id="6185"/>
    <lineage>
        <taxon>Eukaryota</taxon>
        <taxon>Metazoa</taxon>
        <taxon>Spiralia</taxon>
        <taxon>Lophotrochozoa</taxon>
        <taxon>Platyhelminthes</taxon>
        <taxon>Trematoda</taxon>
        <taxon>Digenea</taxon>
        <taxon>Strigeidida</taxon>
        <taxon>Schistosomatoidea</taxon>
        <taxon>Schistosomatidae</taxon>
        <taxon>Schistosoma</taxon>
    </lineage>
</organism>
<reference evidence="1" key="2">
    <citation type="journal article" date="2019" name="Gigascience">
        <title>High-quality Schistosoma haematobium genome achieved by single-molecule and long-range sequencing.</title>
        <authorList>
            <person name="Stroehlein A.J."/>
            <person name="Korhonen P.K."/>
            <person name="Chong T.M."/>
            <person name="Lim Y.L."/>
            <person name="Chan K.G."/>
            <person name="Webster B."/>
            <person name="Rollinson D."/>
            <person name="Brindley P.J."/>
            <person name="Gasser R.B."/>
            <person name="Young N.D."/>
        </authorList>
    </citation>
    <scope>NUCLEOTIDE SEQUENCE</scope>
</reference>
<dbReference type="GeneID" id="24591866"/>
<evidence type="ECO:0000313" key="2">
    <source>
        <dbReference type="Proteomes" id="UP000471633"/>
    </source>
</evidence>